<dbReference type="CDD" id="cd00082">
    <property type="entry name" value="HisKA"/>
    <property type="match status" value="1"/>
</dbReference>
<evidence type="ECO:0000256" key="6">
    <source>
        <dbReference type="ARBA" id="ARBA00022679"/>
    </source>
</evidence>
<dbReference type="InterPro" id="IPR003594">
    <property type="entry name" value="HATPase_dom"/>
</dbReference>
<dbReference type="GO" id="GO:0016301">
    <property type="term" value="F:kinase activity"/>
    <property type="evidence" value="ECO:0007669"/>
    <property type="project" value="UniProtKB-KW"/>
</dbReference>
<dbReference type="InterPro" id="IPR005467">
    <property type="entry name" value="His_kinase_dom"/>
</dbReference>
<feature type="domain" description="HAMP" evidence="14">
    <location>
        <begin position="187"/>
        <end position="239"/>
    </location>
</feature>
<keyword evidence="11 12" id="KW-0472">Membrane</keyword>
<keyword evidence="4" id="KW-1003">Cell membrane</keyword>
<dbReference type="InterPro" id="IPR003660">
    <property type="entry name" value="HAMP_dom"/>
</dbReference>
<protein>
    <recommendedName>
        <fullName evidence="3">histidine kinase</fullName>
        <ecNumber evidence="3">2.7.13.3</ecNumber>
    </recommendedName>
</protein>
<comment type="caution">
    <text evidence="15">The sequence shown here is derived from an EMBL/GenBank/DDBJ whole genome shotgun (WGS) entry which is preliminary data.</text>
</comment>
<keyword evidence="7" id="KW-0547">Nucleotide-binding</keyword>
<evidence type="ECO:0000256" key="12">
    <source>
        <dbReference type="SAM" id="Phobius"/>
    </source>
</evidence>
<evidence type="ECO:0000313" key="15">
    <source>
        <dbReference type="EMBL" id="MFB9324794.1"/>
    </source>
</evidence>
<evidence type="ECO:0000256" key="9">
    <source>
        <dbReference type="ARBA" id="ARBA00022840"/>
    </source>
</evidence>
<dbReference type="SMART" id="SM00388">
    <property type="entry name" value="HisKA"/>
    <property type="match status" value="1"/>
</dbReference>
<dbReference type="Pfam" id="PF02518">
    <property type="entry name" value="HATPase_c"/>
    <property type="match status" value="1"/>
</dbReference>
<dbReference type="PROSITE" id="PS50109">
    <property type="entry name" value="HIS_KIN"/>
    <property type="match status" value="1"/>
</dbReference>
<evidence type="ECO:0000259" key="14">
    <source>
        <dbReference type="PROSITE" id="PS50885"/>
    </source>
</evidence>
<dbReference type="CDD" id="cd06225">
    <property type="entry name" value="HAMP"/>
    <property type="match status" value="1"/>
</dbReference>
<dbReference type="InterPro" id="IPR036890">
    <property type="entry name" value="HATPase_C_sf"/>
</dbReference>
<dbReference type="Pfam" id="PF00672">
    <property type="entry name" value="HAMP"/>
    <property type="match status" value="1"/>
</dbReference>
<dbReference type="InterPro" id="IPR004358">
    <property type="entry name" value="Sig_transdc_His_kin-like_C"/>
</dbReference>
<evidence type="ECO:0000256" key="4">
    <source>
        <dbReference type="ARBA" id="ARBA00022475"/>
    </source>
</evidence>
<dbReference type="EC" id="2.7.13.3" evidence="3"/>
<dbReference type="SUPFAM" id="SSF55874">
    <property type="entry name" value="ATPase domain of HSP90 chaperone/DNA topoisomerase II/histidine kinase"/>
    <property type="match status" value="1"/>
</dbReference>
<feature type="domain" description="Histidine kinase" evidence="13">
    <location>
        <begin position="247"/>
        <end position="461"/>
    </location>
</feature>
<dbReference type="PROSITE" id="PS50885">
    <property type="entry name" value="HAMP"/>
    <property type="match status" value="1"/>
</dbReference>
<dbReference type="Gene3D" id="1.10.287.130">
    <property type="match status" value="1"/>
</dbReference>
<dbReference type="SUPFAM" id="SSF47384">
    <property type="entry name" value="Homodimeric domain of signal transducing histidine kinase"/>
    <property type="match status" value="1"/>
</dbReference>
<evidence type="ECO:0000256" key="2">
    <source>
        <dbReference type="ARBA" id="ARBA00004651"/>
    </source>
</evidence>
<keyword evidence="9" id="KW-0067">ATP-binding</keyword>
<dbReference type="InterPro" id="IPR036097">
    <property type="entry name" value="HisK_dim/P_sf"/>
</dbReference>
<dbReference type="SMART" id="SM00387">
    <property type="entry name" value="HATPase_c"/>
    <property type="match status" value="1"/>
</dbReference>
<dbReference type="CDD" id="cd00075">
    <property type="entry name" value="HATPase"/>
    <property type="match status" value="1"/>
</dbReference>
<dbReference type="EMBL" id="JBHMDO010000003">
    <property type="protein sequence ID" value="MFB9324794.1"/>
    <property type="molecule type" value="Genomic_DNA"/>
</dbReference>
<gene>
    <name evidence="15" type="ORF">ACFFSY_02420</name>
</gene>
<dbReference type="Gene3D" id="3.30.565.10">
    <property type="entry name" value="Histidine kinase-like ATPase, C-terminal domain"/>
    <property type="match status" value="1"/>
</dbReference>
<organism evidence="15 16">
    <name type="scientific">Paenibacillus aurantiacus</name>
    <dbReference type="NCBI Taxonomy" id="1936118"/>
    <lineage>
        <taxon>Bacteria</taxon>
        <taxon>Bacillati</taxon>
        <taxon>Bacillota</taxon>
        <taxon>Bacilli</taxon>
        <taxon>Bacillales</taxon>
        <taxon>Paenibacillaceae</taxon>
        <taxon>Paenibacillus</taxon>
    </lineage>
</organism>
<comment type="subcellular location">
    <subcellularLocation>
        <location evidence="2">Cell membrane</location>
        <topology evidence="2">Multi-pass membrane protein</topology>
    </subcellularLocation>
</comment>
<evidence type="ECO:0000256" key="3">
    <source>
        <dbReference type="ARBA" id="ARBA00012438"/>
    </source>
</evidence>
<reference evidence="15 16" key="1">
    <citation type="submission" date="2024-09" db="EMBL/GenBank/DDBJ databases">
        <authorList>
            <person name="Sun Q."/>
            <person name="Mori K."/>
        </authorList>
    </citation>
    <scope>NUCLEOTIDE SEQUENCE [LARGE SCALE GENOMIC DNA]</scope>
    <source>
        <strain evidence="15 16">TISTR 2452</strain>
    </source>
</reference>
<keyword evidence="8 15" id="KW-0418">Kinase</keyword>
<dbReference type="RefSeq" id="WP_377489331.1">
    <property type="nucleotide sequence ID" value="NZ_JBHMDO010000003.1"/>
</dbReference>
<dbReference type="SUPFAM" id="SSF158472">
    <property type="entry name" value="HAMP domain-like"/>
    <property type="match status" value="1"/>
</dbReference>
<feature type="transmembrane region" description="Helical" evidence="12">
    <location>
        <begin position="167"/>
        <end position="185"/>
    </location>
</feature>
<keyword evidence="10" id="KW-0902">Two-component regulatory system</keyword>
<keyword evidence="5" id="KW-0597">Phosphoprotein</keyword>
<dbReference type="Pfam" id="PF00512">
    <property type="entry name" value="HisKA"/>
    <property type="match status" value="1"/>
</dbReference>
<proteinExistence type="predicted"/>
<evidence type="ECO:0000259" key="13">
    <source>
        <dbReference type="PROSITE" id="PS50109"/>
    </source>
</evidence>
<keyword evidence="12" id="KW-1133">Transmembrane helix</keyword>
<keyword evidence="6" id="KW-0808">Transferase</keyword>
<dbReference type="SMART" id="SM00304">
    <property type="entry name" value="HAMP"/>
    <property type="match status" value="1"/>
</dbReference>
<evidence type="ECO:0000256" key="7">
    <source>
        <dbReference type="ARBA" id="ARBA00022741"/>
    </source>
</evidence>
<dbReference type="InterPro" id="IPR003661">
    <property type="entry name" value="HisK_dim/P_dom"/>
</dbReference>
<comment type="catalytic activity">
    <reaction evidence="1">
        <text>ATP + protein L-histidine = ADP + protein N-phospho-L-histidine.</text>
        <dbReference type="EC" id="2.7.13.3"/>
    </reaction>
</comment>
<evidence type="ECO:0000313" key="16">
    <source>
        <dbReference type="Proteomes" id="UP001589747"/>
    </source>
</evidence>
<dbReference type="Gene3D" id="6.10.340.10">
    <property type="match status" value="1"/>
</dbReference>
<name>A0ABV5KHT6_9BACL</name>
<evidence type="ECO:0000256" key="5">
    <source>
        <dbReference type="ARBA" id="ARBA00022553"/>
    </source>
</evidence>
<accession>A0ABV5KHT6</accession>
<sequence length="461" mass="51767">MKVRTIFAKMFLSFLLITFISFGLSSLLSATIFKSNLRSFIRAGSEQMQDRVIDRIKYGYSKGWDQETLVESLQWGMGGPERTYQLYGADGRLLYTLGNHGKAIPLEADIVSDALSGTPVAEETYSDQTRVLLTAKAIPGAEGMEEKAIVSLSFEFERDVNRFVQPYLLSMLVTIPLAVAIYFVLGRRLARPLREMSQTALQYAKGDFSRKVEVRTEDEIGQLGEALNYMAVELGSLENQRREFLANVSHDLRAPLTSINGFLTALTDGAIPQEKQRRYLELMKESSDRMMKLVGDLLDMARIEAGQFRLEKVRFNLSEQTRKTIARMEPLFAQHRVSVGLDNPAEDLFVLADPDRIDQVLANLLQNAIFYSPSGSRVDVSLREEEGAARIVVRDYGIGIAPEELTRIWERFYKGDKSRSRKVGTGIGLSIVKHILDLHDALIEVESEVGRGTTFTITISA</sequence>
<keyword evidence="12" id="KW-0812">Transmembrane</keyword>
<evidence type="ECO:0000256" key="8">
    <source>
        <dbReference type="ARBA" id="ARBA00022777"/>
    </source>
</evidence>
<evidence type="ECO:0000256" key="10">
    <source>
        <dbReference type="ARBA" id="ARBA00023012"/>
    </source>
</evidence>
<dbReference type="PANTHER" id="PTHR42878:SF7">
    <property type="entry name" value="SENSOR HISTIDINE KINASE GLRK"/>
    <property type="match status" value="1"/>
</dbReference>
<dbReference type="InterPro" id="IPR050351">
    <property type="entry name" value="BphY/WalK/GraS-like"/>
</dbReference>
<evidence type="ECO:0000256" key="11">
    <source>
        <dbReference type="ARBA" id="ARBA00023136"/>
    </source>
</evidence>
<dbReference type="PANTHER" id="PTHR42878">
    <property type="entry name" value="TWO-COMPONENT HISTIDINE KINASE"/>
    <property type="match status" value="1"/>
</dbReference>
<dbReference type="Proteomes" id="UP001589747">
    <property type="component" value="Unassembled WGS sequence"/>
</dbReference>
<dbReference type="PRINTS" id="PR00344">
    <property type="entry name" value="BCTRLSENSOR"/>
</dbReference>
<keyword evidence="16" id="KW-1185">Reference proteome</keyword>
<evidence type="ECO:0000256" key="1">
    <source>
        <dbReference type="ARBA" id="ARBA00000085"/>
    </source>
</evidence>